<keyword evidence="2" id="KW-0808">Transferase</keyword>
<keyword evidence="3" id="KW-1185">Reference proteome</keyword>
<dbReference type="SUPFAM" id="SSF49879">
    <property type="entry name" value="SMAD/FHA domain"/>
    <property type="match status" value="1"/>
</dbReference>
<dbReference type="EMBL" id="CACRXK020026095">
    <property type="protein sequence ID" value="CAB4039949.1"/>
    <property type="molecule type" value="Genomic_DNA"/>
</dbReference>
<feature type="compositionally biased region" description="Low complexity" evidence="1">
    <location>
        <begin position="1"/>
        <end position="25"/>
    </location>
</feature>
<dbReference type="AlphaFoldDB" id="A0A6S7LRR5"/>
<organism evidence="2 3">
    <name type="scientific">Paramuricea clavata</name>
    <name type="common">Red gorgonian</name>
    <name type="synonym">Violescent sea-whip</name>
    <dbReference type="NCBI Taxonomy" id="317549"/>
    <lineage>
        <taxon>Eukaryota</taxon>
        <taxon>Metazoa</taxon>
        <taxon>Cnidaria</taxon>
        <taxon>Anthozoa</taxon>
        <taxon>Octocorallia</taxon>
        <taxon>Malacalcyonacea</taxon>
        <taxon>Plexauridae</taxon>
        <taxon>Paramuricea</taxon>
    </lineage>
</organism>
<feature type="region of interest" description="Disordered" evidence="1">
    <location>
        <begin position="1"/>
        <end position="39"/>
    </location>
</feature>
<dbReference type="Gene3D" id="2.60.200.20">
    <property type="match status" value="1"/>
</dbReference>
<sequence length="106" mass="11479">MTSSSSTSGSGSLSSQSVPSSMESGATLPTQDVVDGYFSEPDETEAAEAGWGKLIPNGRGFELLDLTKDVYLFGRDDKLADVCFMQAAFHSSVFFRLSKKHFELIK</sequence>
<dbReference type="OrthoDB" id="40902at2759"/>
<keyword evidence="2" id="KW-0418">Kinase</keyword>
<comment type="caution">
    <text evidence="2">The sequence shown here is derived from an EMBL/GenBank/DDBJ whole genome shotgun (WGS) entry which is preliminary data.</text>
</comment>
<reference evidence="2" key="1">
    <citation type="submission" date="2020-04" db="EMBL/GenBank/DDBJ databases">
        <authorList>
            <person name="Alioto T."/>
            <person name="Alioto T."/>
            <person name="Gomez Garrido J."/>
        </authorList>
    </citation>
    <scope>NUCLEOTIDE SEQUENCE</scope>
    <source>
        <strain evidence="2">A484AB</strain>
    </source>
</reference>
<evidence type="ECO:0000256" key="1">
    <source>
        <dbReference type="SAM" id="MobiDB-lite"/>
    </source>
</evidence>
<feature type="non-terminal residue" evidence="2">
    <location>
        <position position="1"/>
    </location>
</feature>
<dbReference type="Proteomes" id="UP001152795">
    <property type="component" value="Unassembled WGS sequence"/>
</dbReference>
<dbReference type="GO" id="GO:0016301">
    <property type="term" value="F:kinase activity"/>
    <property type="evidence" value="ECO:0007669"/>
    <property type="project" value="UniProtKB-KW"/>
</dbReference>
<gene>
    <name evidence="2" type="ORF">PACLA_8A089231</name>
</gene>
<accession>A0A6S7LRR5</accession>
<evidence type="ECO:0000313" key="3">
    <source>
        <dbReference type="Proteomes" id="UP001152795"/>
    </source>
</evidence>
<name>A0A6S7LRR5_PARCT</name>
<protein>
    <submittedName>
        <fullName evidence="2">Serine threonine- kinase Chk2-like</fullName>
    </submittedName>
</protein>
<dbReference type="InterPro" id="IPR008984">
    <property type="entry name" value="SMAD_FHA_dom_sf"/>
</dbReference>
<evidence type="ECO:0000313" key="2">
    <source>
        <dbReference type="EMBL" id="CAB4039949.1"/>
    </source>
</evidence>
<proteinExistence type="predicted"/>